<dbReference type="RefSeq" id="WP_124705228.1">
    <property type="nucleotide sequence ID" value="NZ_BGOW01000020.1"/>
</dbReference>
<dbReference type="Proteomes" id="UP000286806">
    <property type="component" value="Unassembled WGS sequence"/>
</dbReference>
<protein>
    <submittedName>
        <fullName evidence="2">Uncharacterized protein</fullName>
    </submittedName>
</protein>
<feature type="chain" id="PRO_5019137282" evidence="1">
    <location>
        <begin position="22"/>
        <end position="222"/>
    </location>
</feature>
<accession>A0A401JFM5</accession>
<keyword evidence="3" id="KW-1185">Reference proteome</keyword>
<reference evidence="2 3" key="1">
    <citation type="journal article" date="2019" name="Front. Microbiol.">
        <title>Genomes of Neutrophilic Sulfur-Oxidizing Chemolithoautotrophs Representing 9 Proteobacterial Species From 8 Genera.</title>
        <authorList>
            <person name="Watanabe T."/>
            <person name="Kojima H."/>
            <person name="Umezawa K."/>
            <person name="Hori C."/>
            <person name="Takasuka T.E."/>
            <person name="Kato Y."/>
            <person name="Fukui M."/>
        </authorList>
    </citation>
    <scope>NUCLEOTIDE SEQUENCE [LARGE SCALE GENOMIC DNA]</scope>
    <source>
        <strain evidence="2 3">TTN</strain>
    </source>
</reference>
<evidence type="ECO:0000256" key="1">
    <source>
        <dbReference type="SAM" id="SignalP"/>
    </source>
</evidence>
<sequence>MKTRFIIAMFCLSGMASPALASDASLMNAIDALSHGWAKVNYQTPKKARAAAFQPLISQANSLLETYPDAPEAMIMDALILSSTAAVEGGVDALIKVRQARELLLHAEKINPQALDGAVYTCMGSLYAKVPGWPISFGDKAKARKYLKKALKIDPGSIDANYFYADFLADQGEYAQAISHLHLVLQTPPRTGREDADSGRRDEATKLLAKINMAHKQEIAAH</sequence>
<comment type="caution">
    <text evidence="2">The sequence shown here is derived from an EMBL/GenBank/DDBJ whole genome shotgun (WGS) entry which is preliminary data.</text>
</comment>
<gene>
    <name evidence="2" type="ORF">SFMTTN_2255</name>
</gene>
<name>A0A401JFM5_9PROT</name>
<proteinExistence type="predicted"/>
<feature type="signal peptide" evidence="1">
    <location>
        <begin position="1"/>
        <end position="21"/>
    </location>
</feature>
<organism evidence="2 3">
    <name type="scientific">Sulfuriferula multivorans</name>
    <dbReference type="NCBI Taxonomy" id="1559896"/>
    <lineage>
        <taxon>Bacteria</taxon>
        <taxon>Pseudomonadati</taxon>
        <taxon>Pseudomonadota</taxon>
        <taxon>Betaproteobacteria</taxon>
        <taxon>Nitrosomonadales</taxon>
        <taxon>Sulfuricellaceae</taxon>
        <taxon>Sulfuriferula</taxon>
    </lineage>
</organism>
<dbReference type="Gene3D" id="1.25.40.10">
    <property type="entry name" value="Tetratricopeptide repeat domain"/>
    <property type="match status" value="1"/>
</dbReference>
<dbReference type="OrthoDB" id="9812424at2"/>
<evidence type="ECO:0000313" key="3">
    <source>
        <dbReference type="Proteomes" id="UP000286806"/>
    </source>
</evidence>
<evidence type="ECO:0000313" key="2">
    <source>
        <dbReference type="EMBL" id="GBL46441.1"/>
    </source>
</evidence>
<dbReference type="AlphaFoldDB" id="A0A401JFM5"/>
<keyword evidence="1" id="KW-0732">Signal</keyword>
<dbReference type="SUPFAM" id="SSF48452">
    <property type="entry name" value="TPR-like"/>
    <property type="match status" value="1"/>
</dbReference>
<dbReference type="Pfam" id="PF14559">
    <property type="entry name" value="TPR_19"/>
    <property type="match status" value="1"/>
</dbReference>
<dbReference type="InterPro" id="IPR011990">
    <property type="entry name" value="TPR-like_helical_dom_sf"/>
</dbReference>
<dbReference type="EMBL" id="BGOW01000020">
    <property type="protein sequence ID" value="GBL46441.1"/>
    <property type="molecule type" value="Genomic_DNA"/>
</dbReference>